<reference evidence="1" key="2">
    <citation type="journal article" date="2015" name="Fish Shellfish Immunol.">
        <title>Early steps in the European eel (Anguilla anguilla)-Vibrio vulnificus interaction in the gills: Role of the RtxA13 toxin.</title>
        <authorList>
            <person name="Callol A."/>
            <person name="Pajuelo D."/>
            <person name="Ebbesson L."/>
            <person name="Teles M."/>
            <person name="MacKenzie S."/>
            <person name="Amaro C."/>
        </authorList>
    </citation>
    <scope>NUCLEOTIDE SEQUENCE</scope>
</reference>
<organism evidence="1">
    <name type="scientific">Anguilla anguilla</name>
    <name type="common">European freshwater eel</name>
    <name type="synonym">Muraena anguilla</name>
    <dbReference type="NCBI Taxonomy" id="7936"/>
    <lineage>
        <taxon>Eukaryota</taxon>
        <taxon>Metazoa</taxon>
        <taxon>Chordata</taxon>
        <taxon>Craniata</taxon>
        <taxon>Vertebrata</taxon>
        <taxon>Euteleostomi</taxon>
        <taxon>Actinopterygii</taxon>
        <taxon>Neopterygii</taxon>
        <taxon>Teleostei</taxon>
        <taxon>Anguilliformes</taxon>
        <taxon>Anguillidae</taxon>
        <taxon>Anguilla</taxon>
    </lineage>
</organism>
<dbReference type="AlphaFoldDB" id="A0A0E9Q824"/>
<name>A0A0E9Q824_ANGAN</name>
<dbReference type="EMBL" id="GBXM01095688">
    <property type="protein sequence ID" value="JAH12889.1"/>
    <property type="molecule type" value="Transcribed_RNA"/>
</dbReference>
<evidence type="ECO:0000313" key="1">
    <source>
        <dbReference type="EMBL" id="JAH12889.1"/>
    </source>
</evidence>
<protein>
    <submittedName>
        <fullName evidence="1">Uncharacterized protein</fullName>
    </submittedName>
</protein>
<reference evidence="1" key="1">
    <citation type="submission" date="2014-11" db="EMBL/GenBank/DDBJ databases">
        <authorList>
            <person name="Amaro Gonzalez C."/>
        </authorList>
    </citation>
    <scope>NUCLEOTIDE SEQUENCE</scope>
</reference>
<proteinExistence type="predicted"/>
<accession>A0A0E9Q824</accession>
<sequence>MTRSSLRTLLVSRSVSVSRLCVEGPCCTM</sequence>